<dbReference type="EMBL" id="CADCTR010003381">
    <property type="protein sequence ID" value="CAA9397952.1"/>
    <property type="molecule type" value="Genomic_DNA"/>
</dbReference>
<organism evidence="1">
    <name type="scientific">uncultured Chloroflexia bacterium</name>
    <dbReference type="NCBI Taxonomy" id="1672391"/>
    <lineage>
        <taxon>Bacteria</taxon>
        <taxon>Bacillati</taxon>
        <taxon>Chloroflexota</taxon>
        <taxon>Chloroflexia</taxon>
        <taxon>environmental samples</taxon>
    </lineage>
</organism>
<reference evidence="1" key="1">
    <citation type="submission" date="2020-02" db="EMBL/GenBank/DDBJ databases">
        <authorList>
            <person name="Meier V. D."/>
        </authorList>
    </citation>
    <scope>NUCLEOTIDE SEQUENCE</scope>
    <source>
        <strain evidence="1">AVDCRST_MAG93</strain>
    </source>
</reference>
<dbReference type="AlphaFoldDB" id="A0A6J4NTQ8"/>
<gene>
    <name evidence="1" type="ORF">AVDCRST_MAG93-10070</name>
</gene>
<sequence length="27" mass="3052">CSAPGTTRSTAWRIRWSSASRRPRCTT</sequence>
<feature type="non-terminal residue" evidence="1">
    <location>
        <position position="1"/>
    </location>
</feature>
<evidence type="ECO:0000313" key="1">
    <source>
        <dbReference type="EMBL" id="CAA9397952.1"/>
    </source>
</evidence>
<accession>A0A6J4NTQ8</accession>
<name>A0A6J4NTQ8_9CHLR</name>
<protein>
    <submittedName>
        <fullName evidence="1">Uncharacterized protein</fullName>
    </submittedName>
</protein>
<feature type="non-terminal residue" evidence="1">
    <location>
        <position position="27"/>
    </location>
</feature>
<proteinExistence type="predicted"/>